<gene>
    <name evidence="5" type="ORF">EV192_10253</name>
</gene>
<comment type="caution">
    <text evidence="5">The sequence shown here is derived from an EMBL/GenBank/DDBJ whole genome shotgun (WGS) entry which is preliminary data.</text>
</comment>
<dbReference type="PANTHER" id="PTHR43201:SF5">
    <property type="entry name" value="MEDIUM-CHAIN ACYL-COA LIGASE ACSF2, MITOCHONDRIAL"/>
    <property type="match status" value="1"/>
</dbReference>
<evidence type="ECO:0000256" key="2">
    <source>
        <dbReference type="ARBA" id="ARBA00022598"/>
    </source>
</evidence>
<dbReference type="CDD" id="cd04433">
    <property type="entry name" value="AFD_class_I"/>
    <property type="match status" value="1"/>
</dbReference>
<dbReference type="GO" id="GO:0031956">
    <property type="term" value="F:medium-chain fatty acid-CoA ligase activity"/>
    <property type="evidence" value="ECO:0007669"/>
    <property type="project" value="TreeGrafter"/>
</dbReference>
<dbReference type="Gene3D" id="3.40.50.12780">
    <property type="entry name" value="N-terminal domain of ligase-like"/>
    <property type="match status" value="1"/>
</dbReference>
<dbReference type="Proteomes" id="UP000295680">
    <property type="component" value="Unassembled WGS sequence"/>
</dbReference>
<evidence type="ECO:0000259" key="3">
    <source>
        <dbReference type="Pfam" id="PF00501"/>
    </source>
</evidence>
<feature type="domain" description="AMP-binding enzyme C-terminal" evidence="4">
    <location>
        <begin position="414"/>
        <end position="485"/>
    </location>
</feature>
<accession>A0A4R2JX54</accession>
<keyword evidence="6" id="KW-1185">Reference proteome</keyword>
<dbReference type="Pfam" id="PF13193">
    <property type="entry name" value="AMP-binding_C"/>
    <property type="match status" value="1"/>
</dbReference>
<sequence>MSHGGRGLRHYAREGEPYDDVQSTSLVAMLRKHAMSRGDEPAFRVYDGSTWEQATWREFGDLAAASAIRAANEFPAGRPALVQLDNSIVSLAALVGLAAAGVDLAVFEAESSLLRDDRSALHELGADTVVGTADVPSRYRVLPAGELTRPSTERDTLAAIARLENRNAAVWQSTSGSTGEPRLARQTIANLLRGGEIYTGRYHVTEQDTVVAAVPMAHSFGLVGGLMCALVSGAALTTFTRFSPHGLRAAVESGATIVLGTPLVYELTTRLARPATSDLRMALSSGGPLDPAVAESARQRLGCPVYPLYGSTEMGIIASQFPRTKPWPAGHVGVAAPGVELRLADHDDAASELLVRTSTMFTGYWGGDTDALDDQGWYRTGDLATIAADGTVTLVSRKDTFINVGGRKVNPARVERLIGGHTAVAEVAVYGVDAVGGQEVWAAVVLSKPCSVEELSAYCGCQLMAYEVPHRVHVMDWLPRNGMGKIDRGRLPRLA</sequence>
<dbReference type="InterPro" id="IPR042099">
    <property type="entry name" value="ANL_N_sf"/>
</dbReference>
<protein>
    <submittedName>
        <fullName evidence="5">Acyl-CoA synthetase (AMP-forming)/AMP-acid ligase II</fullName>
    </submittedName>
</protein>
<dbReference type="AlphaFoldDB" id="A0A4R2JX54"/>
<organism evidence="5 6">
    <name type="scientific">Actinocrispum wychmicini</name>
    <dbReference type="NCBI Taxonomy" id="1213861"/>
    <lineage>
        <taxon>Bacteria</taxon>
        <taxon>Bacillati</taxon>
        <taxon>Actinomycetota</taxon>
        <taxon>Actinomycetes</taxon>
        <taxon>Pseudonocardiales</taxon>
        <taxon>Pseudonocardiaceae</taxon>
        <taxon>Actinocrispum</taxon>
    </lineage>
</organism>
<evidence type="ECO:0000313" key="5">
    <source>
        <dbReference type="EMBL" id="TCO61916.1"/>
    </source>
</evidence>
<name>A0A4R2JX54_9PSEU</name>
<reference evidence="5 6" key="1">
    <citation type="submission" date="2019-03" db="EMBL/GenBank/DDBJ databases">
        <title>Genomic Encyclopedia of Type Strains, Phase IV (KMG-IV): sequencing the most valuable type-strain genomes for metagenomic binning, comparative biology and taxonomic classification.</title>
        <authorList>
            <person name="Goeker M."/>
        </authorList>
    </citation>
    <scope>NUCLEOTIDE SEQUENCE [LARGE SCALE GENOMIC DNA]</scope>
    <source>
        <strain evidence="5 6">DSM 45934</strain>
    </source>
</reference>
<dbReference type="RefSeq" id="WP_132113313.1">
    <property type="nucleotide sequence ID" value="NZ_SLWS01000002.1"/>
</dbReference>
<dbReference type="Gene3D" id="3.30.300.30">
    <property type="match status" value="1"/>
</dbReference>
<evidence type="ECO:0000259" key="4">
    <source>
        <dbReference type="Pfam" id="PF13193"/>
    </source>
</evidence>
<evidence type="ECO:0000256" key="1">
    <source>
        <dbReference type="ARBA" id="ARBA00006432"/>
    </source>
</evidence>
<dbReference type="GO" id="GO:0006631">
    <property type="term" value="P:fatty acid metabolic process"/>
    <property type="evidence" value="ECO:0007669"/>
    <property type="project" value="TreeGrafter"/>
</dbReference>
<dbReference type="InterPro" id="IPR025110">
    <property type="entry name" value="AMP-bd_C"/>
</dbReference>
<dbReference type="Pfam" id="PF00501">
    <property type="entry name" value="AMP-binding"/>
    <property type="match status" value="1"/>
</dbReference>
<dbReference type="EMBL" id="SLWS01000002">
    <property type="protein sequence ID" value="TCO61916.1"/>
    <property type="molecule type" value="Genomic_DNA"/>
</dbReference>
<proteinExistence type="inferred from homology"/>
<dbReference type="InterPro" id="IPR045851">
    <property type="entry name" value="AMP-bd_C_sf"/>
</dbReference>
<dbReference type="InterPro" id="IPR000873">
    <property type="entry name" value="AMP-dep_synth/lig_dom"/>
</dbReference>
<keyword evidence="2 5" id="KW-0436">Ligase</keyword>
<dbReference type="PANTHER" id="PTHR43201">
    <property type="entry name" value="ACYL-COA SYNTHETASE"/>
    <property type="match status" value="1"/>
</dbReference>
<evidence type="ECO:0000313" key="6">
    <source>
        <dbReference type="Proteomes" id="UP000295680"/>
    </source>
</evidence>
<comment type="similarity">
    <text evidence="1">Belongs to the ATP-dependent AMP-binding enzyme family.</text>
</comment>
<feature type="domain" description="AMP-dependent synthetase/ligase" evidence="3">
    <location>
        <begin position="31"/>
        <end position="365"/>
    </location>
</feature>
<dbReference type="OrthoDB" id="3592722at2"/>
<dbReference type="SUPFAM" id="SSF56801">
    <property type="entry name" value="Acetyl-CoA synthetase-like"/>
    <property type="match status" value="1"/>
</dbReference>